<dbReference type="InterPro" id="IPR010730">
    <property type="entry name" value="HET"/>
</dbReference>
<accession>A0A2J6QSD8</accession>
<dbReference type="STRING" id="1149755.A0A2J6QSD8"/>
<dbReference type="AlphaFoldDB" id="A0A2J6QSD8"/>
<dbReference type="PANTHER" id="PTHR24148:SF73">
    <property type="entry name" value="HET DOMAIN PROTEIN (AFU_ORTHOLOGUE AFUA_8G01020)"/>
    <property type="match status" value="1"/>
</dbReference>
<dbReference type="Proteomes" id="UP000235786">
    <property type="component" value="Unassembled WGS sequence"/>
</dbReference>
<feature type="domain" description="Heterokaryon incompatibility" evidence="1">
    <location>
        <begin position="58"/>
        <end position="198"/>
    </location>
</feature>
<name>A0A2J6QSD8_HYAVF</name>
<dbReference type="PANTHER" id="PTHR24148">
    <property type="entry name" value="ANKYRIN REPEAT DOMAIN-CONTAINING PROTEIN 39 HOMOLOG-RELATED"/>
    <property type="match status" value="1"/>
</dbReference>
<feature type="non-terminal residue" evidence="2">
    <location>
        <position position="207"/>
    </location>
</feature>
<dbReference type="InterPro" id="IPR052895">
    <property type="entry name" value="HetReg/Transcr_Mod"/>
</dbReference>
<keyword evidence="3" id="KW-1185">Reference proteome</keyword>
<organism evidence="2 3">
    <name type="scientific">Hyaloscypha variabilis (strain UAMH 11265 / GT02V1 / F)</name>
    <name type="common">Meliniomyces variabilis</name>
    <dbReference type="NCBI Taxonomy" id="1149755"/>
    <lineage>
        <taxon>Eukaryota</taxon>
        <taxon>Fungi</taxon>
        <taxon>Dikarya</taxon>
        <taxon>Ascomycota</taxon>
        <taxon>Pezizomycotina</taxon>
        <taxon>Leotiomycetes</taxon>
        <taxon>Helotiales</taxon>
        <taxon>Hyaloscyphaceae</taxon>
        <taxon>Hyaloscypha</taxon>
        <taxon>Hyaloscypha variabilis</taxon>
    </lineage>
</organism>
<protein>
    <submittedName>
        <fullName evidence="2">HET-domain-containing protein</fullName>
    </submittedName>
</protein>
<dbReference type="EMBL" id="KZ613977">
    <property type="protein sequence ID" value="PMD29175.1"/>
    <property type="molecule type" value="Genomic_DNA"/>
</dbReference>
<evidence type="ECO:0000259" key="1">
    <source>
        <dbReference type="Pfam" id="PF06985"/>
    </source>
</evidence>
<dbReference type="OrthoDB" id="2157530at2759"/>
<proteinExistence type="predicted"/>
<dbReference type="Pfam" id="PF06985">
    <property type="entry name" value="HET"/>
    <property type="match status" value="1"/>
</dbReference>
<sequence>MSHSTENNFEGAIYGDETLRHRQIRLLTILPRDDGNNGDAPIQCSLKPVFLDEEQPVYTALSYTWGHEHDRVRIEVNGEDFPATRNLHSALKHFRNTQDPIPTLWVDAICINQNHNNEKEEQVKFMQNIFSGAKETWAWLGHEANESSKAIDLINDLSNQADKSQWGSLTSRGLEKHATAMDHLLARNYWYRVWIVQEIVLSKNVIF</sequence>
<gene>
    <name evidence="2" type="ORF">L207DRAFT_445845</name>
</gene>
<reference evidence="2 3" key="1">
    <citation type="submission" date="2016-04" db="EMBL/GenBank/DDBJ databases">
        <title>A degradative enzymes factory behind the ericoid mycorrhizal symbiosis.</title>
        <authorList>
            <consortium name="DOE Joint Genome Institute"/>
            <person name="Martino E."/>
            <person name="Morin E."/>
            <person name="Grelet G."/>
            <person name="Kuo A."/>
            <person name="Kohler A."/>
            <person name="Daghino S."/>
            <person name="Barry K."/>
            <person name="Choi C."/>
            <person name="Cichocki N."/>
            <person name="Clum A."/>
            <person name="Copeland A."/>
            <person name="Hainaut M."/>
            <person name="Haridas S."/>
            <person name="Labutti K."/>
            <person name="Lindquist E."/>
            <person name="Lipzen A."/>
            <person name="Khouja H.-R."/>
            <person name="Murat C."/>
            <person name="Ohm R."/>
            <person name="Olson A."/>
            <person name="Spatafora J."/>
            <person name="Veneault-Fourrey C."/>
            <person name="Henrissat B."/>
            <person name="Grigoriev I."/>
            <person name="Martin F."/>
            <person name="Perotto S."/>
        </authorList>
    </citation>
    <scope>NUCLEOTIDE SEQUENCE [LARGE SCALE GENOMIC DNA]</scope>
    <source>
        <strain evidence="2 3">F</strain>
    </source>
</reference>
<evidence type="ECO:0000313" key="3">
    <source>
        <dbReference type="Proteomes" id="UP000235786"/>
    </source>
</evidence>
<evidence type="ECO:0000313" key="2">
    <source>
        <dbReference type="EMBL" id="PMD29175.1"/>
    </source>
</evidence>